<protein>
    <submittedName>
        <fullName evidence="2">Uncharacterized protein</fullName>
    </submittedName>
</protein>
<gene>
    <name evidence="2" type="ORF">DBV15_03041</name>
</gene>
<reference evidence="2 3" key="1">
    <citation type="journal article" date="2019" name="Philos. Trans. R. Soc. Lond., B, Biol. Sci.">
        <title>Ant behaviour and brain gene expression of defending hosts depend on the ecological success of the intruding social parasite.</title>
        <authorList>
            <person name="Kaur R."/>
            <person name="Stoldt M."/>
            <person name="Jongepier E."/>
            <person name="Feldmeyer B."/>
            <person name="Menzel F."/>
            <person name="Bornberg-Bauer E."/>
            <person name="Foitzik S."/>
        </authorList>
    </citation>
    <scope>NUCLEOTIDE SEQUENCE [LARGE SCALE GENOMIC DNA]</scope>
    <source>
        <tissue evidence="2">Whole body</tissue>
    </source>
</reference>
<accession>A0A4S2KCP1</accession>
<evidence type="ECO:0000313" key="2">
    <source>
        <dbReference type="EMBL" id="TGZ47043.1"/>
    </source>
</evidence>
<evidence type="ECO:0000256" key="1">
    <source>
        <dbReference type="SAM" id="MobiDB-lite"/>
    </source>
</evidence>
<comment type="caution">
    <text evidence="2">The sequence shown here is derived from an EMBL/GenBank/DDBJ whole genome shotgun (WGS) entry which is preliminary data.</text>
</comment>
<evidence type="ECO:0000313" key="3">
    <source>
        <dbReference type="Proteomes" id="UP000310200"/>
    </source>
</evidence>
<sequence length="196" mass="22411">MHKQHKIKSHKKMSKNRPSKISVKSNNLSLSTSNVNSTAKSKCMLSTISLATPNKNYKSSMTVKKAQFSTKAPKNAAVHFGNFYGLWDDVGKTYCNNHFNNRLIKEETAIKRPHRLEFTRQMVNKLERATDAEDYMRQVSVLLKKTVEPPDFRLNQLPSRNSIPNGSRSSSDYPLWYKEPHKISLVFSNPIAQLKA</sequence>
<dbReference type="Proteomes" id="UP000310200">
    <property type="component" value="Unassembled WGS sequence"/>
</dbReference>
<feature type="compositionally biased region" description="Basic residues" evidence="1">
    <location>
        <begin position="1"/>
        <end position="18"/>
    </location>
</feature>
<organism evidence="2 3">
    <name type="scientific">Temnothorax longispinosus</name>
    <dbReference type="NCBI Taxonomy" id="300112"/>
    <lineage>
        <taxon>Eukaryota</taxon>
        <taxon>Metazoa</taxon>
        <taxon>Ecdysozoa</taxon>
        <taxon>Arthropoda</taxon>
        <taxon>Hexapoda</taxon>
        <taxon>Insecta</taxon>
        <taxon>Pterygota</taxon>
        <taxon>Neoptera</taxon>
        <taxon>Endopterygota</taxon>
        <taxon>Hymenoptera</taxon>
        <taxon>Apocrita</taxon>
        <taxon>Aculeata</taxon>
        <taxon>Formicoidea</taxon>
        <taxon>Formicidae</taxon>
        <taxon>Myrmicinae</taxon>
        <taxon>Temnothorax</taxon>
    </lineage>
</organism>
<proteinExistence type="predicted"/>
<name>A0A4S2KCP1_9HYME</name>
<feature type="compositionally biased region" description="Low complexity" evidence="1">
    <location>
        <begin position="22"/>
        <end position="33"/>
    </location>
</feature>
<feature type="region of interest" description="Disordered" evidence="1">
    <location>
        <begin position="1"/>
        <end position="33"/>
    </location>
</feature>
<keyword evidence="3" id="KW-1185">Reference proteome</keyword>
<dbReference type="EMBL" id="QBLH01002780">
    <property type="protein sequence ID" value="TGZ47043.1"/>
    <property type="molecule type" value="Genomic_DNA"/>
</dbReference>
<dbReference type="AlphaFoldDB" id="A0A4S2KCP1"/>